<accession>M1D2Z1</accession>
<dbReference type="Proteomes" id="UP000011115">
    <property type="component" value="Unassembled WGS sequence"/>
</dbReference>
<evidence type="ECO:0000313" key="2">
    <source>
        <dbReference type="Proteomes" id="UP000011115"/>
    </source>
</evidence>
<dbReference type="EnsemblPlants" id="PGSC0003DMT400080083">
    <property type="protein sequence ID" value="PGSC0003DMT400080083"/>
    <property type="gene ID" value="PGSC0003DMG400031184"/>
</dbReference>
<dbReference type="Gramene" id="PGSC0003DMT400080083">
    <property type="protein sequence ID" value="PGSC0003DMT400080083"/>
    <property type="gene ID" value="PGSC0003DMG400031184"/>
</dbReference>
<dbReference type="PaxDb" id="4113-PGSC0003DMT400080083"/>
<proteinExistence type="predicted"/>
<dbReference type="eggNOG" id="ENOG502RRMQ">
    <property type="taxonomic scope" value="Eukaryota"/>
</dbReference>
<organism evidence="1 2">
    <name type="scientific">Solanum tuberosum</name>
    <name type="common">Potato</name>
    <dbReference type="NCBI Taxonomy" id="4113"/>
    <lineage>
        <taxon>Eukaryota</taxon>
        <taxon>Viridiplantae</taxon>
        <taxon>Streptophyta</taxon>
        <taxon>Embryophyta</taxon>
        <taxon>Tracheophyta</taxon>
        <taxon>Spermatophyta</taxon>
        <taxon>Magnoliopsida</taxon>
        <taxon>eudicotyledons</taxon>
        <taxon>Gunneridae</taxon>
        <taxon>Pentapetalae</taxon>
        <taxon>asterids</taxon>
        <taxon>lamiids</taxon>
        <taxon>Solanales</taxon>
        <taxon>Solanaceae</taxon>
        <taxon>Solanoideae</taxon>
        <taxon>Solaneae</taxon>
        <taxon>Solanum</taxon>
    </lineage>
</organism>
<evidence type="ECO:0000313" key="1">
    <source>
        <dbReference type="EnsemblPlants" id="PGSC0003DMT400080083"/>
    </source>
</evidence>
<dbReference type="HOGENOM" id="CLU_595036_0_0_1"/>
<dbReference type="InParanoid" id="M1D2Z1"/>
<name>M1D2Z1_SOLTU</name>
<protein>
    <submittedName>
        <fullName evidence="1">Uncharacterized protein</fullName>
    </submittedName>
</protein>
<reference evidence="2" key="1">
    <citation type="journal article" date="2011" name="Nature">
        <title>Genome sequence and analysis of the tuber crop potato.</title>
        <authorList>
            <consortium name="The Potato Genome Sequencing Consortium"/>
        </authorList>
    </citation>
    <scope>NUCLEOTIDE SEQUENCE [LARGE SCALE GENOMIC DNA]</scope>
    <source>
        <strain evidence="2">cv. DM1-3 516 R44</strain>
    </source>
</reference>
<reference evidence="1" key="2">
    <citation type="submission" date="2015-06" db="UniProtKB">
        <authorList>
            <consortium name="EnsemblPlants"/>
        </authorList>
    </citation>
    <scope>IDENTIFICATION</scope>
    <source>
        <strain evidence="1">DM1-3 516 R44</strain>
    </source>
</reference>
<dbReference type="AlphaFoldDB" id="M1D2Z1"/>
<dbReference type="Gramene" id="RHC11H1G1198.2.1">
    <property type="protein sequence ID" value="RHC11H1G1198.2.1.cds.1"/>
    <property type="gene ID" value="RHC11H1G1198.2"/>
</dbReference>
<sequence length="460" mass="52843">MEDQKVLKVFVDDSIKEMKDSISKDLVEFCSMLLEAFGENAMYFDKCSWVTENIGDHLDYLCMEYECGISAIEPHKVRTMTRDTIETHFPPDLEHHVTPCDVANDYALVVENNDKNEGETSLIIPIEDNVIFEFYPFLFSQPCWPLMPEDFGGLTLPDDFGDLTLCVSVKNGLTPFYWFDTGQHTSQPKHSLGIGCLQFATQNASEPHPKVLAIKVTTYCYLLPQQPEMDLYVWDPGISSKFWVVTSSIDSLEVLIVFEAIENKWSCLCAKLSDWEQLSRVEIGVETFNAMYFDKCSWVTENIGDHLDYLCMEYECGISAIELHSYDNKVETKYILSTIFLCKIFEYQLRVVRRQNKWMALSSPYFVCNILMKALYSLSPNDNFEWSMTQPDSYSSPGFVVSLTFANRPFDPSIHDIPLSYGANENMFRNTSFVSTYILVVWGEQVCCLRRKHLGTAAFE</sequence>
<keyword evidence="2" id="KW-1185">Reference proteome</keyword>